<protein>
    <recommendedName>
        <fullName evidence="3">DUF2867 domain-containing protein</fullName>
    </recommendedName>
</protein>
<evidence type="ECO:0008006" key="3">
    <source>
        <dbReference type="Google" id="ProtNLM"/>
    </source>
</evidence>
<dbReference type="InterPro" id="IPR021295">
    <property type="entry name" value="DUF2867"/>
</dbReference>
<dbReference type="AlphaFoldDB" id="A0A0P7Y407"/>
<dbReference type="eggNOG" id="COG0702">
    <property type="taxonomic scope" value="Bacteria"/>
</dbReference>
<dbReference type="STRING" id="1305737.GCA_000526355_02750"/>
<organism evidence="1 2">
    <name type="scientific">Algoriphagus marincola HL-49</name>
    <dbReference type="NCBI Taxonomy" id="1305737"/>
    <lineage>
        <taxon>Bacteria</taxon>
        <taxon>Pseudomonadati</taxon>
        <taxon>Bacteroidota</taxon>
        <taxon>Cytophagia</taxon>
        <taxon>Cytophagales</taxon>
        <taxon>Cyclobacteriaceae</taxon>
        <taxon>Algoriphagus</taxon>
    </lineage>
</organism>
<accession>A0A0P7Y407</accession>
<evidence type="ECO:0000313" key="1">
    <source>
        <dbReference type="EMBL" id="KPQ15081.1"/>
    </source>
</evidence>
<gene>
    <name evidence="1" type="ORF">HLUCCX10_09820</name>
</gene>
<name>A0A0P7Y407_9BACT</name>
<dbReference type="Pfam" id="PF11066">
    <property type="entry name" value="DUF2867"/>
    <property type="match status" value="1"/>
</dbReference>
<dbReference type="EMBL" id="LJXT01000056">
    <property type="protein sequence ID" value="KPQ15081.1"/>
    <property type="molecule type" value="Genomic_DNA"/>
</dbReference>
<dbReference type="OrthoDB" id="9774199at2"/>
<sequence>MESGNEIREVMRFPFQGSREAVQAKLWRIGGESGWYFLTGLWKFRGLIDGMFGGVGFRQGRPHPKRLKVGDSLDFWRVREVDEKSGRLLLEAEMKLPGKVLLEWSLDADQLRQTITFLPKNKWGKAYWHLVLPIHKLIFWGMGRAIAKG</sequence>
<comment type="caution">
    <text evidence="1">The sequence shown here is derived from an EMBL/GenBank/DDBJ whole genome shotgun (WGS) entry which is preliminary data.</text>
</comment>
<dbReference type="Proteomes" id="UP000050421">
    <property type="component" value="Unassembled WGS sequence"/>
</dbReference>
<reference evidence="1 2" key="1">
    <citation type="submission" date="2015-09" db="EMBL/GenBank/DDBJ databases">
        <title>Identification and resolution of microdiversity through metagenomic sequencing of parallel consortia.</title>
        <authorList>
            <person name="Nelson W.C."/>
            <person name="Romine M.F."/>
            <person name="Lindemann S.R."/>
        </authorList>
    </citation>
    <scope>NUCLEOTIDE SEQUENCE [LARGE SCALE GENOMIC DNA]</scope>
    <source>
        <strain evidence="1">HL-49</strain>
    </source>
</reference>
<evidence type="ECO:0000313" key="2">
    <source>
        <dbReference type="Proteomes" id="UP000050421"/>
    </source>
</evidence>
<dbReference type="PATRIC" id="fig|1305737.6.peg.2585"/>
<proteinExistence type="predicted"/>